<reference evidence="2 3" key="1">
    <citation type="submission" date="2016-04" db="EMBL/GenBank/DDBJ databases">
        <authorList>
            <person name="Evans L.H."/>
            <person name="Alamgir A."/>
            <person name="Owens N."/>
            <person name="Weber N.D."/>
            <person name="Virtaneva K."/>
            <person name="Barbian K."/>
            <person name="Babar A."/>
            <person name="Rosenke K."/>
        </authorList>
    </citation>
    <scope>NUCLEOTIDE SEQUENCE [LARGE SCALE GENOMIC DNA]</scope>
    <source>
        <strain evidence="2 3">LMa1</strain>
    </source>
</reference>
<keyword evidence="2" id="KW-0413">Isomerase</keyword>
<evidence type="ECO:0000313" key="3">
    <source>
        <dbReference type="Proteomes" id="UP000078532"/>
    </source>
</evidence>
<feature type="domain" description="Toprim" evidence="1">
    <location>
        <begin position="232"/>
        <end position="318"/>
    </location>
</feature>
<dbReference type="InterPro" id="IPR024385">
    <property type="entry name" value="DUF3854"/>
</dbReference>
<proteinExistence type="predicted"/>
<dbReference type="InterPro" id="IPR034154">
    <property type="entry name" value="TOPRIM_DnaG/twinkle"/>
</dbReference>
<evidence type="ECO:0000259" key="1">
    <source>
        <dbReference type="PROSITE" id="PS50880"/>
    </source>
</evidence>
<organism evidence="2 3">
    <name type="scientific">Desulfotomaculum copahuensis</name>
    <dbReference type="NCBI Taxonomy" id="1838280"/>
    <lineage>
        <taxon>Bacteria</taxon>
        <taxon>Bacillati</taxon>
        <taxon>Bacillota</taxon>
        <taxon>Clostridia</taxon>
        <taxon>Eubacteriales</taxon>
        <taxon>Desulfotomaculaceae</taxon>
        <taxon>Desulfotomaculum</taxon>
    </lineage>
</organism>
<keyword evidence="3" id="KW-1185">Reference proteome</keyword>
<dbReference type="EMBL" id="LYVF01000111">
    <property type="protein sequence ID" value="OAT83494.1"/>
    <property type="molecule type" value="Genomic_DNA"/>
</dbReference>
<dbReference type="OrthoDB" id="2665710at2"/>
<accession>A0A1B7LFQ4</accession>
<dbReference type="CDD" id="cd01029">
    <property type="entry name" value="TOPRIM_primases"/>
    <property type="match status" value="1"/>
</dbReference>
<dbReference type="Pfam" id="PF12965">
    <property type="entry name" value="DUF3854"/>
    <property type="match status" value="1"/>
</dbReference>
<evidence type="ECO:0000313" key="2">
    <source>
        <dbReference type="EMBL" id="OAT83494.1"/>
    </source>
</evidence>
<protein>
    <submittedName>
        <fullName evidence="2">Topoisomerase</fullName>
    </submittedName>
</protein>
<dbReference type="STRING" id="1838280.A6M21_08150"/>
<name>A0A1B7LFQ4_9FIRM</name>
<dbReference type="GO" id="GO:0016853">
    <property type="term" value="F:isomerase activity"/>
    <property type="evidence" value="ECO:0007669"/>
    <property type="project" value="UniProtKB-KW"/>
</dbReference>
<sequence>MQAEHQHRYPKEDFIPVKHWRPCPICGDVDWCGFNSYIASCMRVQEGSFKTVIQANGKPAYQHWLEPGRVNLPMPMESDSMPAVQTAPLEARNRVYREFLDLLYLRPRHRENLLQRGLTEEEIRKNGYRSIPEAEAPWSICRRLIDIGHDLAGIPGFYKGRGRRGGSFWTFDRQLGYFIPVRDEKGRIQALQRRMDDPQGGKYRLFSGHQNRGGCSCGTPAHVARPAEIKDRRVWITEGPLKADIASKYLGAVVVGALSACTWRPAIPALTALGAREVVIALDRDVETNSEVARAYLTLKVELKKHGLAVSRAVWEERKGIDDALAAGMEVRTVRV</sequence>
<dbReference type="AlphaFoldDB" id="A0A1B7LFQ4"/>
<dbReference type="InterPro" id="IPR006171">
    <property type="entry name" value="TOPRIM_dom"/>
</dbReference>
<dbReference type="PROSITE" id="PS50880">
    <property type="entry name" value="TOPRIM"/>
    <property type="match status" value="1"/>
</dbReference>
<dbReference type="Proteomes" id="UP000078532">
    <property type="component" value="Unassembled WGS sequence"/>
</dbReference>
<gene>
    <name evidence="2" type="ORF">A6M21_08150</name>
</gene>
<comment type="caution">
    <text evidence="2">The sequence shown here is derived from an EMBL/GenBank/DDBJ whole genome shotgun (WGS) entry which is preliminary data.</text>
</comment>